<dbReference type="SUPFAM" id="SSF51621">
    <property type="entry name" value="Phosphoenolpyruvate/pyruvate domain"/>
    <property type="match status" value="1"/>
</dbReference>
<dbReference type="InterPro" id="IPR040442">
    <property type="entry name" value="Pyrv_kinase-like_dom_sf"/>
</dbReference>
<name>A0A4S8ZZT1_AURPU</name>
<evidence type="ECO:0000313" key="6">
    <source>
        <dbReference type="Proteomes" id="UP000308802"/>
    </source>
</evidence>
<dbReference type="InterPro" id="IPR050251">
    <property type="entry name" value="HpcH-HpaI_aldolase"/>
</dbReference>
<dbReference type="PANTHER" id="PTHR30502:SF0">
    <property type="entry name" value="PHOSPHOENOLPYRUVATE CARBOXYLASE FAMILY PROTEIN"/>
    <property type="match status" value="1"/>
</dbReference>
<keyword evidence="2" id="KW-0479">Metal-binding</keyword>
<dbReference type="GO" id="GO:0016832">
    <property type="term" value="F:aldehyde-lyase activity"/>
    <property type="evidence" value="ECO:0007669"/>
    <property type="project" value="TreeGrafter"/>
</dbReference>
<dbReference type="GO" id="GO:0046872">
    <property type="term" value="F:metal ion binding"/>
    <property type="evidence" value="ECO:0007669"/>
    <property type="project" value="UniProtKB-KW"/>
</dbReference>
<evidence type="ECO:0000256" key="3">
    <source>
        <dbReference type="ARBA" id="ARBA00023239"/>
    </source>
</evidence>
<reference evidence="5 6" key="1">
    <citation type="submission" date="2018-10" db="EMBL/GenBank/DDBJ databases">
        <title>Fifty Aureobasidium pullulans genomes reveal a recombining polyextremotolerant generalist.</title>
        <authorList>
            <person name="Gostincar C."/>
            <person name="Turk M."/>
            <person name="Zajc J."/>
            <person name="Gunde-Cimerman N."/>
        </authorList>
    </citation>
    <scope>NUCLEOTIDE SEQUENCE [LARGE SCALE GENOMIC DNA]</scope>
    <source>
        <strain evidence="5 6">EXF-10659</strain>
    </source>
</reference>
<evidence type="ECO:0000256" key="1">
    <source>
        <dbReference type="ARBA" id="ARBA00005568"/>
    </source>
</evidence>
<dbReference type="Gene3D" id="3.20.20.60">
    <property type="entry name" value="Phosphoenolpyruvate-binding domains"/>
    <property type="match status" value="1"/>
</dbReference>
<comment type="caution">
    <text evidence="5">The sequence shown here is derived from an EMBL/GenBank/DDBJ whole genome shotgun (WGS) entry which is preliminary data.</text>
</comment>
<evidence type="ECO:0000256" key="2">
    <source>
        <dbReference type="ARBA" id="ARBA00022723"/>
    </source>
</evidence>
<dbReference type="InterPro" id="IPR015813">
    <property type="entry name" value="Pyrv/PenolPyrv_kinase-like_dom"/>
</dbReference>
<keyword evidence="3" id="KW-0456">Lyase</keyword>
<gene>
    <name evidence="5" type="ORF">D6D19_06882</name>
</gene>
<protein>
    <recommendedName>
        <fullName evidence="4">HpcH/HpaI aldolase/citrate lyase domain-containing protein</fullName>
    </recommendedName>
</protein>
<feature type="domain" description="HpcH/HpaI aldolase/citrate lyase" evidence="4">
    <location>
        <begin position="11"/>
        <end position="159"/>
    </location>
</feature>
<proteinExistence type="inferred from homology"/>
<dbReference type="EMBL" id="QZAO01000255">
    <property type="protein sequence ID" value="THW72018.1"/>
    <property type="molecule type" value="Genomic_DNA"/>
</dbReference>
<dbReference type="PANTHER" id="PTHR30502">
    <property type="entry name" value="2-KETO-3-DEOXY-L-RHAMNONATE ALDOLASE"/>
    <property type="match status" value="1"/>
</dbReference>
<sequence>MFLCTAALYAGIAPIVRAPSKDPRYVSRILHGGALGVIVPHIRSVQDAKDLIGSRSSTNGLPHFRYRSIPAKVANPVINEGTLVIPMIETLEVLELVEEIAAVEGMGIPSDYDNSRLTEAYETIIAVCKKAGIWVGVRGLHSCLDLVQKFCEMGADWMMAATDGPLSLAGATARAKDVAVLNYKVVKSRQIDETDVGNKA</sequence>
<accession>A0A4S8ZZT1</accession>
<dbReference type="Proteomes" id="UP000308802">
    <property type="component" value="Unassembled WGS sequence"/>
</dbReference>
<comment type="similarity">
    <text evidence="1">Belongs to the HpcH/HpaI aldolase family.</text>
</comment>
<dbReference type="Pfam" id="PF03328">
    <property type="entry name" value="HpcH_HpaI"/>
    <property type="match status" value="1"/>
</dbReference>
<dbReference type="AlphaFoldDB" id="A0A4S8ZZT1"/>
<evidence type="ECO:0000313" key="5">
    <source>
        <dbReference type="EMBL" id="THW72018.1"/>
    </source>
</evidence>
<dbReference type="InterPro" id="IPR005000">
    <property type="entry name" value="Aldolase/citrate-lyase_domain"/>
</dbReference>
<evidence type="ECO:0000259" key="4">
    <source>
        <dbReference type="Pfam" id="PF03328"/>
    </source>
</evidence>
<dbReference type="GO" id="GO:0005737">
    <property type="term" value="C:cytoplasm"/>
    <property type="evidence" value="ECO:0007669"/>
    <property type="project" value="TreeGrafter"/>
</dbReference>
<organism evidence="5 6">
    <name type="scientific">Aureobasidium pullulans</name>
    <name type="common">Black yeast</name>
    <name type="synonym">Pullularia pullulans</name>
    <dbReference type="NCBI Taxonomy" id="5580"/>
    <lineage>
        <taxon>Eukaryota</taxon>
        <taxon>Fungi</taxon>
        <taxon>Dikarya</taxon>
        <taxon>Ascomycota</taxon>
        <taxon>Pezizomycotina</taxon>
        <taxon>Dothideomycetes</taxon>
        <taxon>Dothideomycetidae</taxon>
        <taxon>Dothideales</taxon>
        <taxon>Saccotheciaceae</taxon>
        <taxon>Aureobasidium</taxon>
    </lineage>
</organism>